<dbReference type="PROSITE" id="PS50160">
    <property type="entry name" value="DNA_LIGASE_A3"/>
    <property type="match status" value="1"/>
</dbReference>
<dbReference type="PANTHER" id="PTHR45674:SF4">
    <property type="entry name" value="DNA LIGASE 1"/>
    <property type="match status" value="1"/>
</dbReference>
<dbReference type="CDD" id="cd07906">
    <property type="entry name" value="Adenylation_DNA_ligase_LigD_LigC"/>
    <property type="match status" value="1"/>
</dbReference>
<comment type="similarity">
    <text evidence="1">Belongs to the ATP-dependent DNA ligase family.</text>
</comment>
<organism evidence="6 7">
    <name type="scientific">Nocardioides imazamoxiresistens</name>
    <dbReference type="NCBI Taxonomy" id="3231893"/>
    <lineage>
        <taxon>Bacteria</taxon>
        <taxon>Bacillati</taxon>
        <taxon>Actinomycetota</taxon>
        <taxon>Actinomycetes</taxon>
        <taxon>Propionibacteriales</taxon>
        <taxon>Nocardioidaceae</taxon>
        <taxon>Nocardioides</taxon>
    </lineage>
</organism>
<reference evidence="6 7" key="1">
    <citation type="submission" date="2023-08" db="EMBL/GenBank/DDBJ databases">
        <title>Nocardioides seae sp. nov., a bacterium isolated from a soil.</title>
        <authorList>
            <person name="Wang X."/>
        </authorList>
    </citation>
    <scope>NUCLEOTIDE SEQUENCE [LARGE SCALE GENOMIC DNA]</scope>
    <source>
        <strain evidence="6 7">YZH12</strain>
    </source>
</reference>
<dbReference type="PANTHER" id="PTHR45674">
    <property type="entry name" value="DNA LIGASE 1/3 FAMILY MEMBER"/>
    <property type="match status" value="1"/>
</dbReference>
<dbReference type="Gene3D" id="2.40.50.140">
    <property type="entry name" value="Nucleic acid-binding proteins"/>
    <property type="match status" value="1"/>
</dbReference>
<accession>A0ABU3PQM7</accession>
<keyword evidence="7" id="KW-1185">Reference proteome</keyword>
<dbReference type="SUPFAM" id="SSF56091">
    <property type="entry name" value="DNA ligase/mRNA capping enzyme, catalytic domain"/>
    <property type="match status" value="1"/>
</dbReference>
<evidence type="ECO:0000256" key="3">
    <source>
        <dbReference type="ARBA" id="ARBA00022598"/>
    </source>
</evidence>
<evidence type="ECO:0000313" key="7">
    <source>
        <dbReference type="Proteomes" id="UP001268542"/>
    </source>
</evidence>
<dbReference type="NCBIfam" id="TIGR02779">
    <property type="entry name" value="NHEJ_ligase_lig"/>
    <property type="match status" value="1"/>
</dbReference>
<feature type="domain" description="ATP-dependent DNA ligase family profile" evidence="5">
    <location>
        <begin position="104"/>
        <end position="255"/>
    </location>
</feature>
<dbReference type="RefSeq" id="WP_315730484.1">
    <property type="nucleotide sequence ID" value="NZ_JAVYII010000001.1"/>
</dbReference>
<evidence type="ECO:0000259" key="5">
    <source>
        <dbReference type="PROSITE" id="PS50160"/>
    </source>
</evidence>
<dbReference type="EC" id="6.5.1.1" evidence="2"/>
<dbReference type="InterPro" id="IPR012340">
    <property type="entry name" value="NA-bd_OB-fold"/>
</dbReference>
<dbReference type="Proteomes" id="UP001268542">
    <property type="component" value="Unassembled WGS sequence"/>
</dbReference>
<sequence length="331" mass="35327">MPDLRPMLATRGDHVPTGVEWLHEVKWDGMRVLAHLDGAGGLRLESRAGNVVTAAYPELAGLVDATAGRAAVLDGEVVAMVDGRPSFSVLAERIHERKPARAAALAAARPVTFVAFDLLALDGREVVERPLERRRRRLEGVLEVGGEGDHWLVPPTYADGPGLLDATREQGLEGIVSKRRGTAYRPGLRSRDWLKFPHRRRDSYVIGGWRPETGGRERIGAVLVGVPTPAGLLYRGRVGSGIGGRVGPGLQAALEPLARSTSPFADEVPRIDAAGTHWVEPTLVVDVEALGINGDPAASGARLRQPAYRGLRSDVTPDDLLPDDALPGAGA</sequence>
<proteinExistence type="inferred from homology"/>
<dbReference type="Gene3D" id="3.30.1490.70">
    <property type="match status" value="1"/>
</dbReference>
<keyword evidence="3 6" id="KW-0436">Ligase</keyword>
<gene>
    <name evidence="6" type="primary">ligD</name>
    <name evidence="6" type="ORF">RDV89_00475</name>
</gene>
<dbReference type="InterPro" id="IPR012309">
    <property type="entry name" value="DNA_ligase_ATP-dep_C"/>
</dbReference>
<evidence type="ECO:0000313" key="6">
    <source>
        <dbReference type="EMBL" id="MDT9591520.1"/>
    </source>
</evidence>
<name>A0ABU3PQM7_9ACTN</name>
<dbReference type="InterPro" id="IPR012310">
    <property type="entry name" value="DNA_ligase_ATP-dep_cent"/>
</dbReference>
<dbReference type="Pfam" id="PF01068">
    <property type="entry name" value="DNA_ligase_A_M"/>
    <property type="match status" value="1"/>
</dbReference>
<dbReference type="Gene3D" id="3.30.470.30">
    <property type="entry name" value="DNA ligase/mRNA capping enzyme"/>
    <property type="match status" value="1"/>
</dbReference>
<comment type="catalytic activity">
    <reaction evidence="4">
        <text>ATP + (deoxyribonucleotide)n-3'-hydroxyl + 5'-phospho-(deoxyribonucleotide)m = (deoxyribonucleotide)n+m + AMP + diphosphate.</text>
        <dbReference type="EC" id="6.5.1.1"/>
    </reaction>
</comment>
<dbReference type="EMBL" id="JAVYII010000001">
    <property type="protein sequence ID" value="MDT9591520.1"/>
    <property type="molecule type" value="Genomic_DNA"/>
</dbReference>
<comment type="caution">
    <text evidence="6">The sequence shown here is derived from an EMBL/GenBank/DDBJ whole genome shotgun (WGS) entry which is preliminary data.</text>
</comment>
<dbReference type="InterPro" id="IPR050191">
    <property type="entry name" value="ATP-dep_DNA_ligase"/>
</dbReference>
<evidence type="ECO:0000256" key="2">
    <source>
        <dbReference type="ARBA" id="ARBA00012727"/>
    </source>
</evidence>
<dbReference type="CDD" id="cd07971">
    <property type="entry name" value="OBF_DNA_ligase_LigD"/>
    <property type="match status" value="1"/>
</dbReference>
<dbReference type="Pfam" id="PF04679">
    <property type="entry name" value="DNA_ligase_A_C"/>
    <property type="match status" value="1"/>
</dbReference>
<dbReference type="SUPFAM" id="SSF50249">
    <property type="entry name" value="Nucleic acid-binding proteins"/>
    <property type="match status" value="1"/>
</dbReference>
<dbReference type="GO" id="GO:0016874">
    <property type="term" value="F:ligase activity"/>
    <property type="evidence" value="ECO:0007669"/>
    <property type="project" value="UniProtKB-KW"/>
</dbReference>
<protein>
    <recommendedName>
        <fullName evidence="2">DNA ligase (ATP)</fullName>
        <ecNumber evidence="2">6.5.1.1</ecNumber>
    </recommendedName>
</protein>
<evidence type="ECO:0000256" key="4">
    <source>
        <dbReference type="ARBA" id="ARBA00034003"/>
    </source>
</evidence>
<evidence type="ECO:0000256" key="1">
    <source>
        <dbReference type="ARBA" id="ARBA00007572"/>
    </source>
</evidence>
<dbReference type="InterPro" id="IPR014146">
    <property type="entry name" value="LigD_ligase_dom"/>
</dbReference>